<comment type="caution">
    <text evidence="2">The sequence shown here is derived from an EMBL/GenBank/DDBJ whole genome shotgun (WGS) entry which is preliminary data.</text>
</comment>
<protein>
    <recommendedName>
        <fullName evidence="4">Periplasmic heavy metal sensor</fullName>
    </recommendedName>
</protein>
<dbReference type="OrthoDB" id="9008318at2"/>
<keyword evidence="3" id="KW-1185">Reference proteome</keyword>
<evidence type="ECO:0008006" key="4">
    <source>
        <dbReference type="Google" id="ProtNLM"/>
    </source>
</evidence>
<reference evidence="2 3" key="1">
    <citation type="journal article" date="2015" name="Genome Announc.">
        <title>Draft Genome Sequence of Burkholderia sp. Strain PML1(12), an Ectomycorrhizosphere-Inhabiting Bacterium with Effective Mineral-Weathering Ability.</title>
        <authorList>
            <person name="Uroz S."/>
            <person name="Oger P."/>
        </authorList>
    </citation>
    <scope>NUCLEOTIDE SEQUENCE [LARGE SCALE GENOMIC DNA]</scope>
    <source>
        <strain evidence="3">PML1(12)</strain>
    </source>
</reference>
<sequence length="97" mass="11267">MKSIRNIILCAMLPLSLAAGLAQAQGIGHNGTYLMPQNYQMMMDKLTPEQRTQAITIQQKMMQMEMEHQEAMSQMEMKHEHEMMQMQNQLLDLFKGH</sequence>
<keyword evidence="1" id="KW-0732">Signal</keyword>
<dbReference type="EMBL" id="AEJF01000141">
    <property type="protein sequence ID" value="KLU23911.1"/>
    <property type="molecule type" value="Genomic_DNA"/>
</dbReference>
<evidence type="ECO:0000256" key="1">
    <source>
        <dbReference type="SAM" id="SignalP"/>
    </source>
</evidence>
<proteinExistence type="predicted"/>
<evidence type="ECO:0000313" key="3">
    <source>
        <dbReference type="Proteomes" id="UP000035963"/>
    </source>
</evidence>
<gene>
    <name evidence="2" type="ORF">EOS_22980</name>
</gene>
<dbReference type="PATRIC" id="fig|908627.4.peg.5127"/>
<organism evidence="2 3">
    <name type="scientific">Caballeronia mineralivorans PML1(12)</name>
    <dbReference type="NCBI Taxonomy" id="908627"/>
    <lineage>
        <taxon>Bacteria</taxon>
        <taxon>Pseudomonadati</taxon>
        <taxon>Pseudomonadota</taxon>
        <taxon>Betaproteobacteria</taxon>
        <taxon>Burkholderiales</taxon>
        <taxon>Burkholderiaceae</taxon>
        <taxon>Caballeronia</taxon>
    </lineage>
</organism>
<accession>A0A0J1CUA0</accession>
<dbReference type="RefSeq" id="WP_047849013.1">
    <property type="nucleotide sequence ID" value="NZ_AEJF01000141.1"/>
</dbReference>
<feature type="signal peptide" evidence="1">
    <location>
        <begin position="1"/>
        <end position="24"/>
    </location>
</feature>
<dbReference type="AlphaFoldDB" id="A0A0J1CUA0"/>
<evidence type="ECO:0000313" key="2">
    <source>
        <dbReference type="EMBL" id="KLU23911.1"/>
    </source>
</evidence>
<name>A0A0J1CUA0_9BURK</name>
<dbReference type="Proteomes" id="UP000035963">
    <property type="component" value="Unassembled WGS sequence"/>
</dbReference>
<feature type="chain" id="PRO_5005249142" description="Periplasmic heavy metal sensor" evidence="1">
    <location>
        <begin position="25"/>
        <end position="97"/>
    </location>
</feature>